<feature type="transmembrane region" description="Helical" evidence="7">
    <location>
        <begin position="181"/>
        <end position="204"/>
    </location>
</feature>
<evidence type="ECO:0000256" key="1">
    <source>
        <dbReference type="ARBA" id="ARBA00004651"/>
    </source>
</evidence>
<protein>
    <submittedName>
        <fullName evidence="9">ABC transporter permease</fullName>
    </submittedName>
</protein>
<evidence type="ECO:0000256" key="6">
    <source>
        <dbReference type="ARBA" id="ARBA00023136"/>
    </source>
</evidence>
<feature type="transmembrane region" description="Helical" evidence="7">
    <location>
        <begin position="60"/>
        <end position="86"/>
    </location>
</feature>
<evidence type="ECO:0000256" key="5">
    <source>
        <dbReference type="ARBA" id="ARBA00022989"/>
    </source>
</evidence>
<comment type="similarity">
    <text evidence="7">Belongs to the binding-protein-dependent transport system permease family.</text>
</comment>
<evidence type="ECO:0000256" key="2">
    <source>
        <dbReference type="ARBA" id="ARBA00022448"/>
    </source>
</evidence>
<dbReference type="EMBL" id="BAAABM010000009">
    <property type="protein sequence ID" value="GAA0325465.1"/>
    <property type="molecule type" value="Genomic_DNA"/>
</dbReference>
<evidence type="ECO:0000256" key="7">
    <source>
        <dbReference type="RuleBase" id="RU363032"/>
    </source>
</evidence>
<dbReference type="PANTHER" id="PTHR30151">
    <property type="entry name" value="ALKANE SULFONATE ABC TRANSPORTER-RELATED, MEMBRANE SUBUNIT"/>
    <property type="match status" value="1"/>
</dbReference>
<dbReference type="Gene3D" id="1.10.3720.10">
    <property type="entry name" value="MetI-like"/>
    <property type="match status" value="1"/>
</dbReference>
<organism evidence="9 10">
    <name type="scientific">Actinoallomurus spadix</name>
    <dbReference type="NCBI Taxonomy" id="79912"/>
    <lineage>
        <taxon>Bacteria</taxon>
        <taxon>Bacillati</taxon>
        <taxon>Actinomycetota</taxon>
        <taxon>Actinomycetes</taxon>
        <taxon>Streptosporangiales</taxon>
        <taxon>Thermomonosporaceae</taxon>
        <taxon>Actinoallomurus</taxon>
    </lineage>
</organism>
<comment type="subcellular location">
    <subcellularLocation>
        <location evidence="1 7">Cell membrane</location>
        <topology evidence="1 7">Multi-pass membrane protein</topology>
    </subcellularLocation>
</comment>
<evidence type="ECO:0000259" key="8">
    <source>
        <dbReference type="PROSITE" id="PS50928"/>
    </source>
</evidence>
<keyword evidence="6 7" id="KW-0472">Membrane</keyword>
<comment type="caution">
    <text evidence="9">The sequence shown here is derived from an EMBL/GenBank/DDBJ whole genome shotgun (WGS) entry which is preliminary data.</text>
</comment>
<name>A0ABN0W554_9ACTN</name>
<dbReference type="PROSITE" id="PS50928">
    <property type="entry name" value="ABC_TM1"/>
    <property type="match status" value="1"/>
</dbReference>
<accession>A0ABN0W554</accession>
<feature type="transmembrane region" description="Helical" evidence="7">
    <location>
        <begin position="157"/>
        <end position="174"/>
    </location>
</feature>
<dbReference type="PANTHER" id="PTHR30151:SF0">
    <property type="entry name" value="ABC TRANSPORTER PERMEASE PROTEIN MJ0413-RELATED"/>
    <property type="match status" value="1"/>
</dbReference>
<feature type="domain" description="ABC transmembrane type-1" evidence="8">
    <location>
        <begin position="51"/>
        <end position="234"/>
    </location>
</feature>
<evidence type="ECO:0000313" key="10">
    <source>
        <dbReference type="Proteomes" id="UP001501822"/>
    </source>
</evidence>
<evidence type="ECO:0000256" key="4">
    <source>
        <dbReference type="ARBA" id="ARBA00022692"/>
    </source>
</evidence>
<feature type="transmembrane region" description="Helical" evidence="7">
    <location>
        <begin position="92"/>
        <end position="110"/>
    </location>
</feature>
<dbReference type="InterPro" id="IPR035906">
    <property type="entry name" value="MetI-like_sf"/>
</dbReference>
<dbReference type="Pfam" id="PF00528">
    <property type="entry name" value="BPD_transp_1"/>
    <property type="match status" value="1"/>
</dbReference>
<gene>
    <name evidence="9" type="ORF">GCM10010151_14210</name>
</gene>
<proteinExistence type="inferred from homology"/>
<keyword evidence="3" id="KW-1003">Cell membrane</keyword>
<sequence>MRGLIGVFVLFLAGEVLGRTGLVDRSYLPPSSVVLVHAGRLLVNADFLRDVLFTLGGWSSGLVIAVVIAVPAGLVIGSVPIVNSAARVLVEFLRPIPAVALAPLVVLFIASQSEMERTLAAYAAMWPILMNTIYGVGDVDPVARDMARCFGLRPSAVLLRIALPSVAPFVATGVRLASSVALIVTISTELIYGSGGGGLGQYIFAASGDPDGTPDVFAAVAITGALGLALDLLLTRGERRAFRWHFDRLGKNG</sequence>
<dbReference type="SUPFAM" id="SSF161098">
    <property type="entry name" value="MetI-like"/>
    <property type="match status" value="1"/>
</dbReference>
<dbReference type="Proteomes" id="UP001501822">
    <property type="component" value="Unassembled WGS sequence"/>
</dbReference>
<evidence type="ECO:0000256" key="3">
    <source>
        <dbReference type="ARBA" id="ARBA00022475"/>
    </source>
</evidence>
<keyword evidence="10" id="KW-1185">Reference proteome</keyword>
<feature type="transmembrane region" description="Helical" evidence="7">
    <location>
        <begin position="216"/>
        <end position="234"/>
    </location>
</feature>
<keyword evidence="2 7" id="KW-0813">Transport</keyword>
<feature type="transmembrane region" description="Helical" evidence="7">
    <location>
        <begin position="119"/>
        <end position="137"/>
    </location>
</feature>
<dbReference type="InterPro" id="IPR000515">
    <property type="entry name" value="MetI-like"/>
</dbReference>
<reference evidence="9 10" key="1">
    <citation type="journal article" date="2019" name="Int. J. Syst. Evol. Microbiol.">
        <title>The Global Catalogue of Microorganisms (GCM) 10K type strain sequencing project: providing services to taxonomists for standard genome sequencing and annotation.</title>
        <authorList>
            <consortium name="The Broad Institute Genomics Platform"/>
            <consortium name="The Broad Institute Genome Sequencing Center for Infectious Disease"/>
            <person name="Wu L."/>
            <person name="Ma J."/>
        </authorList>
    </citation>
    <scope>NUCLEOTIDE SEQUENCE [LARGE SCALE GENOMIC DNA]</scope>
    <source>
        <strain evidence="9 10">JCM 3146</strain>
    </source>
</reference>
<keyword evidence="4 7" id="KW-0812">Transmembrane</keyword>
<keyword evidence="5 7" id="KW-1133">Transmembrane helix</keyword>
<evidence type="ECO:0000313" key="9">
    <source>
        <dbReference type="EMBL" id="GAA0325465.1"/>
    </source>
</evidence>